<dbReference type="Proteomes" id="UP000319375">
    <property type="component" value="Unassembled WGS sequence"/>
</dbReference>
<evidence type="ECO:0000259" key="1">
    <source>
        <dbReference type="Pfam" id="PF03061"/>
    </source>
</evidence>
<organism evidence="2 3">
    <name type="scientific">Tsukamurella conjunctivitidis</name>
    <dbReference type="NCBI Taxonomy" id="2592068"/>
    <lineage>
        <taxon>Bacteria</taxon>
        <taxon>Bacillati</taxon>
        <taxon>Actinomycetota</taxon>
        <taxon>Actinomycetes</taxon>
        <taxon>Mycobacteriales</taxon>
        <taxon>Tsukamurellaceae</taxon>
        <taxon>Tsukamurella</taxon>
    </lineage>
</organism>
<protein>
    <submittedName>
        <fullName evidence="2">Acyl-CoA thioesterase</fullName>
    </submittedName>
</protein>
<dbReference type="CDD" id="cd00586">
    <property type="entry name" value="4HBT"/>
    <property type="match status" value="1"/>
</dbReference>
<dbReference type="AlphaFoldDB" id="A0A5C5S1F8"/>
<sequence>MMSEFRHRFRPRYYEIDRQGVVFNMWYLAYLDDAVGRFFTERGAAWEQWVGQGFDTQVVHVELDYAAGLTDDRDSEIVIRPGRIGNKSFTLDFAFETDLEAGEPKRAVAGRIVYAVIAADGSGAITVPDALREALQA</sequence>
<dbReference type="SUPFAM" id="SSF54637">
    <property type="entry name" value="Thioesterase/thiol ester dehydrase-isomerase"/>
    <property type="match status" value="1"/>
</dbReference>
<proteinExistence type="predicted"/>
<comment type="caution">
    <text evidence="2">The sequence shown here is derived from an EMBL/GenBank/DDBJ whole genome shotgun (WGS) entry which is preliminary data.</text>
</comment>
<dbReference type="Gene3D" id="3.10.129.10">
    <property type="entry name" value="Hotdog Thioesterase"/>
    <property type="match status" value="1"/>
</dbReference>
<name>A0A5C5S1F8_9ACTN</name>
<dbReference type="EMBL" id="VIGX01000005">
    <property type="protein sequence ID" value="TWS28904.1"/>
    <property type="molecule type" value="Genomic_DNA"/>
</dbReference>
<dbReference type="InterPro" id="IPR006683">
    <property type="entry name" value="Thioestr_dom"/>
</dbReference>
<dbReference type="InterPro" id="IPR029069">
    <property type="entry name" value="HotDog_dom_sf"/>
</dbReference>
<reference evidence="2 3" key="1">
    <citation type="submission" date="2019-06" db="EMBL/GenBank/DDBJ databases">
        <title>Tsukamurella conjunctivitidis sp. nov., Tsukamurella assacharolytica sp. nov. and Tsukamurella sputae sp. nov. isolated from patients with conjunctivitis, bacteraemia (lymphoma) and respiratory infection (sputum) in Hong Kong.</title>
        <authorList>
            <person name="Teng J.L.L."/>
            <person name="Lee H.H."/>
            <person name="Fong J.Y.H."/>
            <person name="Fok K.M.N."/>
            <person name="Lau S.K.P."/>
            <person name="Woo P.C.Y."/>
        </authorList>
    </citation>
    <scope>NUCLEOTIDE SEQUENCE [LARGE SCALE GENOMIC DNA]</scope>
    <source>
        <strain evidence="2 3">HKU72</strain>
    </source>
</reference>
<keyword evidence="3" id="KW-1185">Reference proteome</keyword>
<gene>
    <name evidence="2" type="ORF">FK530_12040</name>
</gene>
<evidence type="ECO:0000313" key="2">
    <source>
        <dbReference type="EMBL" id="TWS28904.1"/>
    </source>
</evidence>
<feature type="domain" description="Thioesterase" evidence="1">
    <location>
        <begin position="19"/>
        <end position="93"/>
    </location>
</feature>
<dbReference type="Pfam" id="PF03061">
    <property type="entry name" value="4HBT"/>
    <property type="match status" value="1"/>
</dbReference>
<evidence type="ECO:0000313" key="3">
    <source>
        <dbReference type="Proteomes" id="UP000319375"/>
    </source>
</evidence>
<accession>A0A5C5S1F8</accession>